<dbReference type="PANTHER" id="PTHR13161:SF15">
    <property type="entry name" value="SPLICING FACTOR, SUPPRESSOR OF WHITE-APRICOT HOMOLOG"/>
    <property type="match status" value="1"/>
</dbReference>
<feature type="compositionally biased region" description="Low complexity" evidence="7">
    <location>
        <begin position="761"/>
        <end position="775"/>
    </location>
</feature>
<evidence type="ECO:0000256" key="2">
    <source>
        <dbReference type="ARBA" id="ARBA00022737"/>
    </source>
</evidence>
<feature type="region of interest" description="Disordered" evidence="7">
    <location>
        <begin position="596"/>
        <end position="625"/>
    </location>
</feature>
<dbReference type="Gene3D" id="1.10.10.790">
    <property type="entry name" value="Surp module"/>
    <property type="match status" value="2"/>
</dbReference>
<feature type="compositionally biased region" description="Basic and acidic residues" evidence="7">
    <location>
        <begin position="895"/>
        <end position="922"/>
    </location>
</feature>
<feature type="compositionally biased region" description="Basic residues" evidence="7">
    <location>
        <begin position="847"/>
        <end position="878"/>
    </location>
</feature>
<keyword evidence="4" id="KW-0805">Transcription regulation</keyword>
<feature type="domain" description="SURP motif" evidence="8">
    <location>
        <begin position="401"/>
        <end position="441"/>
    </location>
</feature>
<feature type="region of interest" description="Disordered" evidence="7">
    <location>
        <begin position="659"/>
        <end position="931"/>
    </location>
</feature>
<proteinExistence type="predicted"/>
<dbReference type="SMART" id="SM00648">
    <property type="entry name" value="SWAP"/>
    <property type="match status" value="2"/>
</dbReference>
<evidence type="ECO:0000256" key="4">
    <source>
        <dbReference type="ARBA" id="ARBA00023015"/>
    </source>
</evidence>
<evidence type="ECO:0000256" key="6">
    <source>
        <dbReference type="ARBA" id="ARBA00023187"/>
    </source>
</evidence>
<evidence type="ECO:0000313" key="9">
    <source>
        <dbReference type="EMBL" id="CAI9744238.1"/>
    </source>
</evidence>
<feature type="compositionally biased region" description="Basic residues" evidence="7">
    <location>
        <begin position="718"/>
        <end position="760"/>
    </location>
</feature>
<organism evidence="9 10">
    <name type="scientific">Octopus vulgaris</name>
    <name type="common">Common octopus</name>
    <dbReference type="NCBI Taxonomy" id="6645"/>
    <lineage>
        <taxon>Eukaryota</taxon>
        <taxon>Metazoa</taxon>
        <taxon>Spiralia</taxon>
        <taxon>Lophotrochozoa</taxon>
        <taxon>Mollusca</taxon>
        <taxon>Cephalopoda</taxon>
        <taxon>Coleoidea</taxon>
        <taxon>Octopodiformes</taxon>
        <taxon>Octopoda</taxon>
        <taxon>Incirrata</taxon>
        <taxon>Octopodidae</taxon>
        <taxon>Octopus</taxon>
    </lineage>
</organism>
<dbReference type="SMART" id="SM01141">
    <property type="entry name" value="DRY_EERY"/>
    <property type="match status" value="1"/>
</dbReference>
<evidence type="ECO:0000256" key="3">
    <source>
        <dbReference type="ARBA" id="ARBA00022884"/>
    </source>
</evidence>
<dbReference type="EMBL" id="OX597843">
    <property type="protein sequence ID" value="CAI9744238.1"/>
    <property type="molecule type" value="Genomic_DNA"/>
</dbReference>
<feature type="compositionally biased region" description="Pro residues" evidence="7">
    <location>
        <begin position="337"/>
        <end position="358"/>
    </location>
</feature>
<feature type="compositionally biased region" description="Polar residues" evidence="7">
    <location>
        <begin position="662"/>
        <end position="683"/>
    </location>
</feature>
<dbReference type="Proteomes" id="UP001162480">
    <property type="component" value="Chromosome 30"/>
</dbReference>
<keyword evidence="6" id="KW-0508">mRNA splicing</keyword>
<dbReference type="GO" id="GO:0003723">
    <property type="term" value="F:RNA binding"/>
    <property type="evidence" value="ECO:0007669"/>
    <property type="project" value="UniProtKB-KW"/>
</dbReference>
<feature type="compositionally biased region" description="Low complexity" evidence="7">
    <location>
        <begin position="697"/>
        <end position="717"/>
    </location>
</feature>
<dbReference type="Pfam" id="PF01805">
    <property type="entry name" value="Surp"/>
    <property type="match status" value="2"/>
</dbReference>
<keyword evidence="10" id="KW-1185">Reference proteome</keyword>
<feature type="region of interest" description="Disordered" evidence="7">
    <location>
        <begin position="944"/>
        <end position="975"/>
    </location>
</feature>
<dbReference type="InterPro" id="IPR035967">
    <property type="entry name" value="SWAP/Surp_sf"/>
</dbReference>
<gene>
    <name evidence="9" type="ORF">OCTVUL_1B029713</name>
</gene>
<dbReference type="SUPFAM" id="SSF109905">
    <property type="entry name" value="Surp module (SWAP domain)"/>
    <property type="match status" value="2"/>
</dbReference>
<evidence type="ECO:0000256" key="1">
    <source>
        <dbReference type="ARBA" id="ARBA00022664"/>
    </source>
</evidence>
<keyword evidence="3" id="KW-0694">RNA-binding</keyword>
<dbReference type="PROSITE" id="PS50128">
    <property type="entry name" value="SURP"/>
    <property type="match status" value="2"/>
</dbReference>
<keyword evidence="2" id="KW-0677">Repeat</keyword>
<dbReference type="InterPro" id="IPR019147">
    <property type="entry name" value="SWAP_N_domain"/>
</dbReference>
<feature type="region of interest" description="Disordered" evidence="7">
    <location>
        <begin position="301"/>
        <end position="367"/>
    </location>
</feature>
<evidence type="ECO:0000256" key="5">
    <source>
        <dbReference type="ARBA" id="ARBA00023163"/>
    </source>
</evidence>
<evidence type="ECO:0000256" key="7">
    <source>
        <dbReference type="SAM" id="MobiDB-lite"/>
    </source>
</evidence>
<dbReference type="Pfam" id="PF09750">
    <property type="entry name" value="DRY_EERY"/>
    <property type="match status" value="1"/>
</dbReference>
<dbReference type="AlphaFoldDB" id="A0AA36C1U6"/>
<evidence type="ECO:0000313" key="10">
    <source>
        <dbReference type="Proteomes" id="UP001162480"/>
    </source>
</evidence>
<dbReference type="GO" id="GO:0000395">
    <property type="term" value="P:mRNA 5'-splice site recognition"/>
    <property type="evidence" value="ECO:0007669"/>
    <property type="project" value="TreeGrafter"/>
</dbReference>
<keyword evidence="1" id="KW-0507">mRNA processing</keyword>
<protein>
    <submittedName>
        <fullName evidence="9">Splicing factor, suppressor of white-apricot homolog isoform X1</fullName>
    </submittedName>
</protein>
<dbReference type="PANTHER" id="PTHR13161">
    <property type="entry name" value="SPLICING FACTOR SUPPRESSOR OF WHITE APRICOT"/>
    <property type="match status" value="1"/>
</dbReference>
<evidence type="ECO:0000259" key="8">
    <source>
        <dbReference type="PROSITE" id="PS50128"/>
    </source>
</evidence>
<name>A0AA36C1U6_OCTVU</name>
<feature type="compositionally biased region" description="Basic residues" evidence="7">
    <location>
        <begin position="784"/>
        <end position="797"/>
    </location>
</feature>
<dbReference type="InterPro" id="IPR040397">
    <property type="entry name" value="SWAP"/>
</dbReference>
<accession>A0AA36C1U6</accession>
<keyword evidence="5" id="KW-0804">Transcription</keyword>
<sequence length="999" mass="112591">MANPWLTTPEVTKTEEKSEHEELLVFGYACKLFPFDEKAAYIEEEKHLIPWMDDQTIMIDRYDGRGHLYDLAPYDASSCNSSCVMSDEEKHIEALCDKERYLELHTDMQEQALYEEEEWKRYYQSLSEGFNAVGFLYEQPTDSSVPEDEDQELNAALEAAVEKFVPPKELQVPPDIAIPESNKINAIIERTANFVVMQGGQMEIMLKTKQSSNPLFEFLNIDNSLCPYYKHVIKMIKSGKYKPIIENAPDDEDGGEDQHSYLHPLLSVKPGKAEARKPIKLPAVDMHNTAYGDLVRSVKAATARHQNAKKSKSKDAETSDQKPTVSPFLSEPIYPNNVPPPPGVEPVTLPPANQPEPPGTDASLVSGPSAETIDQAESTVYGENGSPKGHIIPPPPDVQPVIDKMALYVAKNGIEFEIVVKNKCDPRFEFLMEDHLHFPYYEFKKNLHMKEFEQEKSKSEEQKAFQNKGVSFSIKPKTKEQESVSFEKRPVFSYESSEEGSEVDELKPTQPSSPIVEMVENQLKKVEAKMVAEEKVERRESNHDSMSRKMAEEKLKDRLALAAREKLSQATKEKQLQAERKRKAALFINMLKSSNQLVTNPNNSDKDHSDTGGCVSLASSSGNTPVLHHKTVDLEEVYLSADGSHHIYDATNNVQDGGYLYDNSSNHSKGHQSCSDSPLSKKSPTPPGGYVTKRYNSSASSSQRRGSSQPQERSRSPGSRKSRKRSPSRKHSRSKSPGKQLKRSKSPSPHKHRNHSKCRSVSRSPSKYSSSSRQLRLMEQSPKHYSRHQSPVHHSRSHLSSAVSSQTRVEKSRSRSRSRSFKERSKSPYSRKSGKSPSRKQGYSKSPSKKSKSRLKSPSSKKKHKRSRSRSPSKKQQKLSRSENDKHSSKSSSKSKKDSKDKCSKRESSRKRATESREKDSPKIQPLLVDLTLKPETTFDLTSSRLEIRSNSPQPLQTSLEPTVNKSEQPVSESMLSKVRAMLKASRQAILKEDTSSDL</sequence>
<reference evidence="9" key="1">
    <citation type="submission" date="2023-08" db="EMBL/GenBank/DDBJ databases">
        <authorList>
            <person name="Alioto T."/>
            <person name="Alioto T."/>
            <person name="Gomez Garrido J."/>
        </authorList>
    </citation>
    <scope>NUCLEOTIDE SEQUENCE</scope>
</reference>
<dbReference type="InterPro" id="IPR000061">
    <property type="entry name" value="Surp"/>
</dbReference>
<feature type="domain" description="SURP motif" evidence="8">
    <location>
        <begin position="187"/>
        <end position="229"/>
    </location>
</feature>